<sequence>MGQSVAVVASGKPALIIGSERVSFTGTQTSLKKSTTSKTSLTKHSTKTTSSASLSSKTSTKSSSPTDSASSTSLSSHSPSTEAPGLADPGNETNTSSRASNGAGVIIGATISGIAGLIALIAVVVFFCCKRGRGAASRNGSASVRSASGNFQPLRSNPDDYESAPSPDMALAGNHRSLFTRISAGGPFSPHLQPGDGRNTYHRGGENDFDAWPVAAVAPTSTAHTTDADATVRAASVAPSRRGSVGTSSILSCDGSKRHSYRGVVTNAVAVGAGCNTMGSLLSHTASKKAVYTQISQQSPYDDTFANSPYNNDSSVSTADSVHNSRNDDEDGNRLHPDHVPLSRDFDEYVRGHTDTLDRICEEDDTDGPSSSANQLPSAAVEDVCLPDTNRCDCTPKVDEDCSNSSSSLIEPASAFDDSTLSGTKRGSSGVLPIDQHMHSNQLQSSLGLRGGDSSGSGSPEVGEPSSSTKASIAAGHSIVGVVGHRGSVIDCCDDRPALHLTTPLLPLDVDSVRPPAVVLVNGDDALPPPVSPPMRPLWQQNRQKSRKLRS</sequence>
<evidence type="ECO:0000256" key="2">
    <source>
        <dbReference type="SAM" id="Phobius"/>
    </source>
</evidence>
<feature type="transmembrane region" description="Helical" evidence="2">
    <location>
        <begin position="105"/>
        <end position="129"/>
    </location>
</feature>
<evidence type="ECO:0000313" key="3">
    <source>
        <dbReference type="EMBL" id="CAK7264021.1"/>
    </source>
</evidence>
<gene>
    <name evidence="3" type="ORF">SEPCBS119000_000787</name>
</gene>
<evidence type="ECO:0000256" key="1">
    <source>
        <dbReference type="SAM" id="MobiDB-lite"/>
    </source>
</evidence>
<feature type="compositionally biased region" description="Basic and acidic residues" evidence="1">
    <location>
        <begin position="323"/>
        <end position="349"/>
    </location>
</feature>
<reference evidence="3 4" key="1">
    <citation type="submission" date="2024-01" db="EMBL/GenBank/DDBJ databases">
        <authorList>
            <person name="Allen C."/>
            <person name="Tagirdzhanova G."/>
        </authorList>
    </citation>
    <scope>NUCLEOTIDE SEQUENCE [LARGE SCALE GENOMIC DNA]</scope>
    <source>
        <strain evidence="3 4">CBS 119000</strain>
    </source>
</reference>
<feature type="region of interest" description="Disordered" evidence="1">
    <location>
        <begin position="17"/>
        <end position="100"/>
    </location>
</feature>
<feature type="compositionally biased region" description="Low complexity" evidence="1">
    <location>
        <begin position="456"/>
        <end position="468"/>
    </location>
</feature>
<dbReference type="Proteomes" id="UP001642502">
    <property type="component" value="Unassembled WGS sequence"/>
</dbReference>
<feature type="compositionally biased region" description="Polar residues" evidence="1">
    <location>
        <begin position="138"/>
        <end position="155"/>
    </location>
</feature>
<keyword evidence="2" id="KW-1133">Transmembrane helix</keyword>
<feature type="region of interest" description="Disordered" evidence="1">
    <location>
        <begin position="400"/>
        <end position="471"/>
    </location>
</feature>
<feature type="compositionally biased region" description="Pro residues" evidence="1">
    <location>
        <begin position="527"/>
        <end position="536"/>
    </location>
</feature>
<feature type="region of interest" description="Disordered" evidence="1">
    <location>
        <begin position="134"/>
        <end position="164"/>
    </location>
</feature>
<name>A0ABP0D739_9PEZI</name>
<organism evidence="3 4">
    <name type="scientific">Sporothrix epigloea</name>
    <dbReference type="NCBI Taxonomy" id="1892477"/>
    <lineage>
        <taxon>Eukaryota</taxon>
        <taxon>Fungi</taxon>
        <taxon>Dikarya</taxon>
        <taxon>Ascomycota</taxon>
        <taxon>Pezizomycotina</taxon>
        <taxon>Sordariomycetes</taxon>
        <taxon>Sordariomycetidae</taxon>
        <taxon>Ophiostomatales</taxon>
        <taxon>Ophiostomataceae</taxon>
        <taxon>Sporothrix</taxon>
    </lineage>
</organism>
<feature type="compositionally biased region" description="Polar residues" evidence="1">
    <location>
        <begin position="91"/>
        <end position="100"/>
    </location>
</feature>
<feature type="region of interest" description="Disordered" evidence="1">
    <location>
        <begin position="360"/>
        <end position="379"/>
    </location>
</feature>
<feature type="compositionally biased region" description="Polar residues" evidence="1">
    <location>
        <begin position="368"/>
        <end position="377"/>
    </location>
</feature>
<keyword evidence="2" id="KW-0812">Transmembrane</keyword>
<feature type="region of interest" description="Disordered" evidence="1">
    <location>
        <begin position="303"/>
        <end position="349"/>
    </location>
</feature>
<comment type="caution">
    <text evidence="3">The sequence shown here is derived from an EMBL/GenBank/DDBJ whole genome shotgun (WGS) entry which is preliminary data.</text>
</comment>
<feature type="compositionally biased region" description="Polar residues" evidence="1">
    <location>
        <begin position="303"/>
        <end position="322"/>
    </location>
</feature>
<keyword evidence="4" id="KW-1185">Reference proteome</keyword>
<protein>
    <submittedName>
        <fullName evidence="3">Uncharacterized protein</fullName>
    </submittedName>
</protein>
<feature type="compositionally biased region" description="Low complexity" evidence="1">
    <location>
        <begin position="29"/>
        <end position="81"/>
    </location>
</feature>
<evidence type="ECO:0000313" key="4">
    <source>
        <dbReference type="Proteomes" id="UP001642502"/>
    </source>
</evidence>
<feature type="region of interest" description="Disordered" evidence="1">
    <location>
        <begin position="523"/>
        <end position="551"/>
    </location>
</feature>
<feature type="compositionally biased region" description="Polar residues" evidence="1">
    <location>
        <begin position="417"/>
        <end position="427"/>
    </location>
</feature>
<accession>A0ABP0D739</accession>
<dbReference type="EMBL" id="CAWUON010000005">
    <property type="protein sequence ID" value="CAK7264021.1"/>
    <property type="molecule type" value="Genomic_DNA"/>
</dbReference>
<proteinExistence type="predicted"/>
<keyword evidence="2" id="KW-0472">Membrane</keyword>